<name>A0A8S5LDY6_9CAUD</name>
<protein>
    <submittedName>
        <fullName evidence="1">Uncharacterized protein</fullName>
    </submittedName>
</protein>
<organism evidence="1">
    <name type="scientific">Siphoviridae sp. ctkL423</name>
    <dbReference type="NCBI Taxonomy" id="2823596"/>
    <lineage>
        <taxon>Viruses</taxon>
        <taxon>Duplodnaviria</taxon>
        <taxon>Heunggongvirae</taxon>
        <taxon>Uroviricota</taxon>
        <taxon>Caudoviricetes</taxon>
    </lineage>
</organism>
<dbReference type="EMBL" id="BK014693">
    <property type="protein sequence ID" value="DAD68159.1"/>
    <property type="molecule type" value="Genomic_DNA"/>
</dbReference>
<sequence length="30" mass="3632">MEKFFSENHEVLRYPWLLDEGQHQTALQKG</sequence>
<reference evidence="1" key="1">
    <citation type="journal article" date="2021" name="Proc. Natl. Acad. Sci. U.S.A.">
        <title>A Catalog of Tens of Thousands of Viruses from Human Metagenomes Reveals Hidden Associations with Chronic Diseases.</title>
        <authorList>
            <person name="Tisza M.J."/>
            <person name="Buck C.B."/>
        </authorList>
    </citation>
    <scope>NUCLEOTIDE SEQUENCE</scope>
    <source>
        <strain evidence="1">CtkL423</strain>
    </source>
</reference>
<accession>A0A8S5LDY6</accession>
<proteinExistence type="predicted"/>
<evidence type="ECO:0000313" key="1">
    <source>
        <dbReference type="EMBL" id="DAD68159.1"/>
    </source>
</evidence>